<protein>
    <submittedName>
        <fullName evidence="2">Uncharacterized protein</fullName>
    </submittedName>
</protein>
<evidence type="ECO:0000313" key="3">
    <source>
        <dbReference type="Proteomes" id="UP000078561"/>
    </source>
</evidence>
<name>A0A168KXA0_ABSGL</name>
<dbReference type="EMBL" id="LT550396">
    <property type="protein sequence ID" value="SAL95626.1"/>
    <property type="molecule type" value="Genomic_DNA"/>
</dbReference>
<keyword evidence="3" id="KW-1185">Reference proteome</keyword>
<feature type="non-terminal residue" evidence="2">
    <location>
        <position position="167"/>
    </location>
</feature>
<feature type="compositionally biased region" description="Low complexity" evidence="1">
    <location>
        <begin position="135"/>
        <end position="150"/>
    </location>
</feature>
<proteinExistence type="predicted"/>
<sequence length="167" mass="18560">MDRSETLPAFSLRFSATMQDAKWDDGPSMAMLCLLALPKNLCNDIIVAYNSKEQAHSRPQSVDDVFRLAGKLNQNKRSLDHDGHDYPAAATNKRSRPSNLYCKYHGANSGHASSDCRALRTSSPDHHSRRDSNRAHSTSSNSHSYKNSYNGQSNGQRSHHNNSSNNS</sequence>
<evidence type="ECO:0000313" key="2">
    <source>
        <dbReference type="EMBL" id="SAL95626.1"/>
    </source>
</evidence>
<dbReference type="Proteomes" id="UP000078561">
    <property type="component" value="Unassembled WGS sequence"/>
</dbReference>
<dbReference type="AlphaFoldDB" id="A0A168KXA0"/>
<dbReference type="InParanoid" id="A0A168KXA0"/>
<feature type="compositionally biased region" description="Basic and acidic residues" evidence="1">
    <location>
        <begin position="123"/>
        <end position="134"/>
    </location>
</feature>
<reference evidence="2" key="1">
    <citation type="submission" date="2016-04" db="EMBL/GenBank/DDBJ databases">
        <authorList>
            <person name="Evans L.H."/>
            <person name="Alamgir A."/>
            <person name="Owens N."/>
            <person name="Weber N.D."/>
            <person name="Virtaneva K."/>
            <person name="Barbian K."/>
            <person name="Babar A."/>
            <person name="Rosenke K."/>
        </authorList>
    </citation>
    <scope>NUCLEOTIDE SEQUENCE [LARGE SCALE GENOMIC DNA]</scope>
    <source>
        <strain evidence="2">CBS 101.48</strain>
    </source>
</reference>
<gene>
    <name evidence="2" type="primary">ABSGL_00963.1 scaffold 1066</name>
</gene>
<feature type="region of interest" description="Disordered" evidence="1">
    <location>
        <begin position="74"/>
        <end position="167"/>
    </location>
</feature>
<organism evidence="2">
    <name type="scientific">Absidia glauca</name>
    <name type="common">Pin mould</name>
    <dbReference type="NCBI Taxonomy" id="4829"/>
    <lineage>
        <taxon>Eukaryota</taxon>
        <taxon>Fungi</taxon>
        <taxon>Fungi incertae sedis</taxon>
        <taxon>Mucoromycota</taxon>
        <taxon>Mucoromycotina</taxon>
        <taxon>Mucoromycetes</taxon>
        <taxon>Mucorales</taxon>
        <taxon>Cunninghamellaceae</taxon>
        <taxon>Absidia</taxon>
    </lineage>
</organism>
<accession>A0A168KXA0</accession>
<evidence type="ECO:0000256" key="1">
    <source>
        <dbReference type="SAM" id="MobiDB-lite"/>
    </source>
</evidence>